<dbReference type="InterPro" id="IPR003812">
    <property type="entry name" value="Fido"/>
</dbReference>
<feature type="binding site" evidence="2">
    <location>
        <begin position="260"/>
        <end position="267"/>
    </location>
    <ligand>
        <name>ATP</name>
        <dbReference type="ChEBI" id="CHEBI:30616"/>
    </ligand>
</feature>
<feature type="domain" description="Fido" evidence="3">
    <location>
        <begin position="158"/>
        <end position="317"/>
    </location>
</feature>
<dbReference type="PANTHER" id="PTHR13504:SF38">
    <property type="entry name" value="FIDO DOMAIN-CONTAINING PROTEIN"/>
    <property type="match status" value="1"/>
</dbReference>
<dbReference type="InterPro" id="IPR040198">
    <property type="entry name" value="Fido_containing"/>
</dbReference>
<name>A0AAV9XK04_9PEZI</name>
<keyword evidence="2" id="KW-0067">ATP-binding</keyword>
<dbReference type="Gene3D" id="1.10.3290.10">
    <property type="entry name" value="Fido-like domain"/>
    <property type="match status" value="1"/>
</dbReference>
<keyword evidence="5" id="KW-1185">Reference proteome</keyword>
<dbReference type="Pfam" id="PF02661">
    <property type="entry name" value="Fic"/>
    <property type="match status" value="1"/>
</dbReference>
<protein>
    <recommendedName>
        <fullName evidence="3">Fido domain-containing protein</fullName>
    </recommendedName>
</protein>
<dbReference type="EMBL" id="JAVHJO010000002">
    <property type="protein sequence ID" value="KAK6542423.1"/>
    <property type="molecule type" value="Genomic_DNA"/>
</dbReference>
<gene>
    <name evidence="4" type="ORF">TWF694_006378</name>
</gene>
<evidence type="ECO:0000313" key="4">
    <source>
        <dbReference type="EMBL" id="KAK6542423.1"/>
    </source>
</evidence>
<dbReference type="PROSITE" id="PS51459">
    <property type="entry name" value="FIDO"/>
    <property type="match status" value="1"/>
</dbReference>
<reference evidence="4 5" key="1">
    <citation type="submission" date="2019-10" db="EMBL/GenBank/DDBJ databases">
        <authorList>
            <person name="Palmer J.M."/>
        </authorList>
    </citation>
    <scope>NUCLEOTIDE SEQUENCE [LARGE SCALE GENOMIC DNA]</scope>
    <source>
        <strain evidence="4 5">TWF694</strain>
    </source>
</reference>
<dbReference type="PANTHER" id="PTHR13504">
    <property type="entry name" value="FIDO DOMAIN-CONTAINING PROTEIN DDB_G0283145"/>
    <property type="match status" value="1"/>
</dbReference>
<dbReference type="AlphaFoldDB" id="A0AAV9XK04"/>
<dbReference type="SUPFAM" id="SSF140931">
    <property type="entry name" value="Fic-like"/>
    <property type="match status" value="1"/>
</dbReference>
<comment type="caution">
    <text evidence="4">The sequence shown here is derived from an EMBL/GenBank/DDBJ whole genome shotgun (WGS) entry which is preliminary data.</text>
</comment>
<organism evidence="4 5">
    <name type="scientific">Orbilia ellipsospora</name>
    <dbReference type="NCBI Taxonomy" id="2528407"/>
    <lineage>
        <taxon>Eukaryota</taxon>
        <taxon>Fungi</taxon>
        <taxon>Dikarya</taxon>
        <taxon>Ascomycota</taxon>
        <taxon>Pezizomycotina</taxon>
        <taxon>Orbiliomycetes</taxon>
        <taxon>Orbiliales</taxon>
        <taxon>Orbiliaceae</taxon>
        <taxon>Orbilia</taxon>
    </lineage>
</organism>
<feature type="active site" evidence="1">
    <location>
        <position position="256"/>
    </location>
</feature>
<dbReference type="InterPro" id="IPR036597">
    <property type="entry name" value="Fido-like_dom_sf"/>
</dbReference>
<accession>A0AAV9XK04</accession>
<dbReference type="GO" id="GO:0005524">
    <property type="term" value="F:ATP binding"/>
    <property type="evidence" value="ECO:0007669"/>
    <property type="project" value="UniProtKB-KW"/>
</dbReference>
<evidence type="ECO:0000259" key="3">
    <source>
        <dbReference type="PROSITE" id="PS51459"/>
    </source>
</evidence>
<dbReference type="Proteomes" id="UP001365542">
    <property type="component" value="Unassembled WGS sequence"/>
</dbReference>
<sequence length="355" mass="40300">MDLQNGKTMASEPTFYLKLARFMRISSQRQRELNSRRMIVRIVVPQTRKGYESLTEYLELATTFMGCTRAELEKGSDEALADGLEIELARMIFGSNFIEGAGADFEETLALSKEVFRGKDIIESLQEAGGDYDRLEVVQHARALKFFLQKFCLDNLDLTEDLILQTHKILCEGRDHDDGTAWEQWAGKYRDCEIAASSIDKDTAKRIKSVFIRASSVPSYTVNLVRAFNSWASEQGHEADPFELASWLCTQFVNIHPFADGNGRMCRILLNGVLFKHAGLIACIGEDGSEGKDQYLEIARMSNKKYHEEDCEIRVENQTSHLALTKVVVKRVSECGERMLERLRIVGRSLVEQPH</sequence>
<evidence type="ECO:0000313" key="5">
    <source>
        <dbReference type="Proteomes" id="UP001365542"/>
    </source>
</evidence>
<keyword evidence="2" id="KW-0547">Nucleotide-binding</keyword>
<proteinExistence type="predicted"/>
<evidence type="ECO:0000256" key="1">
    <source>
        <dbReference type="PIRSR" id="PIRSR640198-1"/>
    </source>
</evidence>
<evidence type="ECO:0000256" key="2">
    <source>
        <dbReference type="PIRSR" id="PIRSR640198-2"/>
    </source>
</evidence>